<dbReference type="SUPFAM" id="SSF52833">
    <property type="entry name" value="Thioredoxin-like"/>
    <property type="match status" value="1"/>
</dbReference>
<evidence type="ECO:0000256" key="5">
    <source>
        <dbReference type="ARBA" id="ARBA00023014"/>
    </source>
</evidence>
<dbReference type="InterPro" id="IPR002023">
    <property type="entry name" value="NuoE-like"/>
</dbReference>
<dbReference type="InterPro" id="IPR041921">
    <property type="entry name" value="NuoE_N"/>
</dbReference>
<keyword evidence="3" id="KW-0479">Metal-binding</keyword>
<evidence type="ECO:0000256" key="3">
    <source>
        <dbReference type="ARBA" id="ARBA00022723"/>
    </source>
</evidence>
<dbReference type="GO" id="GO:0051537">
    <property type="term" value="F:2 iron, 2 sulfur cluster binding"/>
    <property type="evidence" value="ECO:0007669"/>
    <property type="project" value="UniProtKB-KW"/>
</dbReference>
<dbReference type="Gene3D" id="3.40.30.10">
    <property type="entry name" value="Glutaredoxin"/>
    <property type="match status" value="1"/>
</dbReference>
<proteinExistence type="inferred from homology"/>
<dbReference type="PIRSF" id="PIRSF000216">
    <property type="entry name" value="NADH_DH_24kDa"/>
    <property type="match status" value="1"/>
</dbReference>
<dbReference type="InterPro" id="IPR028431">
    <property type="entry name" value="NADP_DH_HndA-like"/>
</dbReference>
<dbReference type="GO" id="GO:0046872">
    <property type="term" value="F:metal ion binding"/>
    <property type="evidence" value="ECO:0007669"/>
    <property type="project" value="UniProtKB-KW"/>
</dbReference>
<reference evidence="7 8" key="1">
    <citation type="journal article" date="2019" name="Nat. Microbiol.">
        <title>Wide diversity of methane and short-chain alkane metabolisms in uncultured archaea.</title>
        <authorList>
            <person name="Borrel G."/>
            <person name="Adam P.S."/>
            <person name="McKay L.J."/>
            <person name="Chen L.X."/>
            <person name="Sierra-Garcia I.N."/>
            <person name="Sieber C.M."/>
            <person name="Letourneur Q."/>
            <person name="Ghozlane A."/>
            <person name="Andersen G.L."/>
            <person name="Li W.J."/>
            <person name="Hallam S.J."/>
            <person name="Muyzer G."/>
            <person name="de Oliveira V.M."/>
            <person name="Inskeep W.P."/>
            <person name="Banfield J.F."/>
            <person name="Gribaldo S."/>
        </authorList>
    </citation>
    <scope>NUCLEOTIDE SEQUENCE [LARGE SCALE GENOMIC DNA]</scope>
    <source>
        <strain evidence="7">NM1b</strain>
    </source>
</reference>
<dbReference type="Pfam" id="PF01257">
    <property type="entry name" value="2Fe-2S_thioredx"/>
    <property type="match status" value="1"/>
</dbReference>
<comment type="caution">
    <text evidence="7">The sequence shown here is derived from an EMBL/GenBank/DDBJ whole genome shotgun (WGS) entry which is preliminary data.</text>
</comment>
<keyword evidence="4" id="KW-0408">Iron</keyword>
<evidence type="ECO:0000256" key="4">
    <source>
        <dbReference type="ARBA" id="ARBA00023004"/>
    </source>
</evidence>
<keyword evidence="5" id="KW-0411">Iron-sulfur</keyword>
<dbReference type="Gene3D" id="1.10.10.1590">
    <property type="entry name" value="NADH-quinone oxidoreductase subunit E"/>
    <property type="match status" value="1"/>
</dbReference>
<keyword evidence="2" id="KW-0001">2Fe-2S</keyword>
<evidence type="ECO:0000256" key="2">
    <source>
        <dbReference type="ARBA" id="ARBA00022714"/>
    </source>
</evidence>
<evidence type="ECO:0000313" key="7">
    <source>
        <dbReference type="EMBL" id="RZN67158.1"/>
    </source>
</evidence>
<dbReference type="AlphaFoldDB" id="A0A520KUV4"/>
<gene>
    <name evidence="7" type="ORF">EF807_07865</name>
</gene>
<protein>
    <submittedName>
        <fullName evidence="7">NAD(P)H-dependent oxidoreductase subunit E</fullName>
    </submittedName>
</protein>
<dbReference type="PANTHER" id="PTHR43342:SF1">
    <property type="entry name" value="BIFURCATING [FEFE] HYDROGENASE GAMMA SUBUNIT"/>
    <property type="match status" value="1"/>
</dbReference>
<comment type="cofactor">
    <cofactor evidence="6">
        <name>[2Fe-2S] cluster</name>
        <dbReference type="ChEBI" id="CHEBI:190135"/>
    </cofactor>
</comment>
<dbReference type="InterPro" id="IPR036249">
    <property type="entry name" value="Thioredoxin-like_sf"/>
</dbReference>
<dbReference type="EMBL" id="RXIL01000142">
    <property type="protein sequence ID" value="RZN67158.1"/>
    <property type="molecule type" value="Genomic_DNA"/>
</dbReference>
<organism evidence="7 8">
    <name type="scientific">Candidatus Methanolliviera hydrocarbonicum</name>
    <dbReference type="NCBI Taxonomy" id="2491085"/>
    <lineage>
        <taxon>Archaea</taxon>
        <taxon>Methanobacteriati</taxon>
        <taxon>Methanobacteriota</taxon>
        <taxon>Candidatus Methanoliparia</taxon>
        <taxon>Candidatus Methanoliparales</taxon>
        <taxon>Candidatus Methanollivieraceae</taxon>
        <taxon>Candidatus Methanolliviera</taxon>
    </lineage>
</organism>
<evidence type="ECO:0000256" key="6">
    <source>
        <dbReference type="ARBA" id="ARBA00034078"/>
    </source>
</evidence>
<name>A0A520KUV4_9EURY</name>
<dbReference type="GO" id="GO:0016491">
    <property type="term" value="F:oxidoreductase activity"/>
    <property type="evidence" value="ECO:0007669"/>
    <property type="project" value="InterPro"/>
</dbReference>
<dbReference type="InterPro" id="IPR042128">
    <property type="entry name" value="NuoE_dom"/>
</dbReference>
<comment type="similarity">
    <text evidence="1">Belongs to the complex I 24 kDa subunit family.</text>
</comment>
<dbReference type="PANTHER" id="PTHR43342">
    <property type="entry name" value="NADH-QUINONE OXIDOREDUCTASE, E SUBUNIT"/>
    <property type="match status" value="1"/>
</dbReference>
<dbReference type="CDD" id="cd03064">
    <property type="entry name" value="TRX_Fd_NuoE"/>
    <property type="match status" value="1"/>
</dbReference>
<dbReference type="Proteomes" id="UP000320766">
    <property type="component" value="Unassembled WGS sequence"/>
</dbReference>
<evidence type="ECO:0000313" key="8">
    <source>
        <dbReference type="Proteomes" id="UP000320766"/>
    </source>
</evidence>
<accession>A0A520KUV4</accession>
<dbReference type="FunFam" id="3.40.30.10:FF:000015">
    <property type="entry name" value="NADH-quinone oxidoreductase subunit E"/>
    <property type="match status" value="1"/>
</dbReference>
<evidence type="ECO:0000256" key="1">
    <source>
        <dbReference type="ARBA" id="ARBA00010643"/>
    </source>
</evidence>
<sequence length="150" mass="16998">MDPGRVDEIIERYEGEDGALIQLLLDLQSEFNWIPKEAIARISERMRIPKSQIYRIASFYKAICLNRVGRHIIQVCTGTACQVRGAPKILDLVEAKLKIKHGETTPDMEFSLRKVNCFGCCAMGPMIVINEIYHGNVTPAMVAEILEKYE</sequence>